<evidence type="ECO:0000256" key="1">
    <source>
        <dbReference type="ARBA" id="ARBA00010617"/>
    </source>
</evidence>
<keyword evidence="2" id="KW-0503">Monooxygenase</keyword>
<dbReference type="PANTHER" id="PTHR46696:SF1">
    <property type="entry name" value="CYTOCHROME P450 YJIB-RELATED"/>
    <property type="match status" value="1"/>
</dbReference>
<dbReference type="Pfam" id="PF00067">
    <property type="entry name" value="p450"/>
    <property type="match status" value="1"/>
</dbReference>
<sequence length="439" mass="47905">MSATVEGRCPFGFGGDSDSASVMTPSENLGTQAMAPAALPAKESAARVPYPVADWVDPAALISDPYPTYERLRREAPVAWVPALKKFLVTSYAGCHAVELDQEIFSANVSGATMNRALGAQPMLRKDDPDHAADRAAINPVLRPKNIKEAWAPVFERNARTYLDVLEEKGPGQADLNRDYAAPVASQNLIDLLGLKDVRVEQMRRWSHDFIAGAGNVLDDQAIWDRCEASRAELDAILDELIPFYQQHPNASMTSALANSGLPFDNVAANVKLTISGGMNEPQHMVTNIVWALSRHTEQLDKVLHDDALWPAVFDETVRWLSPIGMYPRETTQETTLGGVRLPAGAGIGVVVASANRDVDHFGPTAGEFDIFRPKTSHLAFGSGVHLCAGHWAAKTSIGQIAVPLAYQRFPGLRTDETRTETWDGWVFRGITSLPVTWN</sequence>
<dbReference type="PRINTS" id="PR00359">
    <property type="entry name" value="BP450"/>
</dbReference>
<dbReference type="Gene3D" id="1.10.630.10">
    <property type="entry name" value="Cytochrome P450"/>
    <property type="match status" value="1"/>
</dbReference>
<dbReference type="InterPro" id="IPR001128">
    <property type="entry name" value="Cyt_P450"/>
</dbReference>
<dbReference type="EMBL" id="CP093326">
    <property type="protein sequence ID" value="UNK46207.1"/>
    <property type="molecule type" value="Genomic_DNA"/>
</dbReference>
<protein>
    <submittedName>
        <fullName evidence="3">Cytochrome P450</fullName>
    </submittedName>
</protein>
<evidence type="ECO:0000313" key="4">
    <source>
        <dbReference type="Proteomes" id="UP000829069"/>
    </source>
</evidence>
<dbReference type="PROSITE" id="PS00086">
    <property type="entry name" value="CYTOCHROME_P450"/>
    <property type="match status" value="1"/>
</dbReference>
<organism evidence="3 4">
    <name type="scientific">Arthrobacter sulfonylureivorans</name>
    <dbReference type="NCBI Taxonomy" id="2486855"/>
    <lineage>
        <taxon>Bacteria</taxon>
        <taxon>Bacillati</taxon>
        <taxon>Actinomycetota</taxon>
        <taxon>Actinomycetes</taxon>
        <taxon>Micrococcales</taxon>
        <taxon>Micrococcaceae</taxon>
        <taxon>Arthrobacter</taxon>
    </lineage>
</organism>
<reference evidence="3 4" key="1">
    <citation type="submission" date="2022-03" db="EMBL/GenBank/DDBJ databases">
        <title>Isotopic signatures of nitrous oxide derived from detoxification processes.</title>
        <authorList>
            <person name="Behrendt U."/>
            <person name="Buchen C."/>
            <person name="Well R."/>
            <person name="Ulrich A."/>
            <person name="Rohe L."/>
            <person name="Kolb S."/>
            <person name="Schloter M."/>
            <person name="Horn M.A."/>
            <person name="Augustin J."/>
        </authorList>
    </citation>
    <scope>NUCLEOTIDE SEQUENCE [LARGE SCALE GENOMIC DNA]</scope>
    <source>
        <strain evidence="3 4">S4-C24</strain>
    </source>
</reference>
<evidence type="ECO:0000313" key="3">
    <source>
        <dbReference type="EMBL" id="UNK46207.1"/>
    </source>
</evidence>
<keyword evidence="4" id="KW-1185">Reference proteome</keyword>
<evidence type="ECO:0000256" key="2">
    <source>
        <dbReference type="RuleBase" id="RU000461"/>
    </source>
</evidence>
<comment type="similarity">
    <text evidence="1 2">Belongs to the cytochrome P450 family.</text>
</comment>
<keyword evidence="2" id="KW-0349">Heme</keyword>
<dbReference type="PANTHER" id="PTHR46696">
    <property type="entry name" value="P450, PUTATIVE (EUROFUNG)-RELATED"/>
    <property type="match status" value="1"/>
</dbReference>
<dbReference type="SUPFAM" id="SSF48264">
    <property type="entry name" value="Cytochrome P450"/>
    <property type="match status" value="1"/>
</dbReference>
<dbReference type="Proteomes" id="UP000829069">
    <property type="component" value="Chromosome"/>
</dbReference>
<keyword evidence="2" id="KW-0479">Metal-binding</keyword>
<gene>
    <name evidence="3" type="ORF">MNQ99_02225</name>
</gene>
<dbReference type="RefSeq" id="WP_241914278.1">
    <property type="nucleotide sequence ID" value="NZ_CP093326.1"/>
</dbReference>
<name>A0ABY3W9S6_9MICC</name>
<dbReference type="InterPro" id="IPR017972">
    <property type="entry name" value="Cyt_P450_CS"/>
</dbReference>
<proteinExistence type="inferred from homology"/>
<dbReference type="InterPro" id="IPR002397">
    <property type="entry name" value="Cyt_P450_B"/>
</dbReference>
<dbReference type="InterPro" id="IPR036396">
    <property type="entry name" value="Cyt_P450_sf"/>
</dbReference>
<accession>A0ABY3W9S6</accession>
<keyword evidence="2" id="KW-0560">Oxidoreductase</keyword>
<keyword evidence="2" id="KW-0408">Iron</keyword>